<dbReference type="EMBL" id="CP089286">
    <property type="protein sequence ID" value="UTO55366.1"/>
    <property type="molecule type" value="Genomic_DNA"/>
</dbReference>
<dbReference type="CDD" id="cd01898">
    <property type="entry name" value="Obg"/>
    <property type="match status" value="1"/>
</dbReference>
<comment type="function">
    <text evidence="8">An essential GTPase which binds GTP, GDP and possibly (p)ppGpp with moderate affinity, with high nucleotide exchange rates and a fairly low GTP hydrolysis rate. Plays a role in control of the cell cycle, stress response, ribosome biogenesis and in those bacteria that undergo differentiation, in morphogenesis control.</text>
</comment>
<dbReference type="InterPro" id="IPR031167">
    <property type="entry name" value="G_OBG"/>
</dbReference>
<dbReference type="InterPro" id="IPR014100">
    <property type="entry name" value="GTP-bd_Obg/CgtA"/>
</dbReference>
<dbReference type="EMBL" id="CP089285">
    <property type="protein sequence ID" value="UTO56286.1"/>
    <property type="molecule type" value="Genomic_DNA"/>
</dbReference>
<keyword evidence="3 8" id="KW-0479">Metal-binding</keyword>
<dbReference type="PROSITE" id="PS51710">
    <property type="entry name" value="G_OBG"/>
    <property type="match status" value="1"/>
</dbReference>
<sequence length="339" mass="37690">MNFIDEAKIYLKAGSGGNGCSSFRREKFIEFGGPNGGNGGDGGDIILVTDIHLNTLLHLKYKHHIKSANGKNGSSNNKYGLSGKNTIIKVPLGTQVYDESCTYLIVDLKNHNQKFIIAKGGKGGIGNSHYKSSTNRAPTYFTYGTEGEEKCVVLKLKIISDIGIIGLPNAGKSSFLSRCTNSKTKIANYPFTTLKPHLGVAYINNTELTLADIPGLIKNAHLGAGLGDKFLKHIERCVVLLHLIDCTLSNIIDAYQCIYQELKLYSDTLLLKQEFIILNKCDLLNMDEIKKKQETLQLYTQKKVYTLSLHDNINHILHVIYKHIHKDTIISTFDPYDIK</sequence>
<dbReference type="AlphaFoldDB" id="A0A9Q9BWY0"/>
<feature type="binding site" evidence="8">
    <location>
        <begin position="166"/>
        <end position="173"/>
    </location>
    <ligand>
        <name>GTP</name>
        <dbReference type="ChEBI" id="CHEBI:37565"/>
    </ligand>
</feature>
<dbReference type="PRINTS" id="PR00326">
    <property type="entry name" value="GTP1OBG"/>
</dbReference>
<evidence type="ECO:0000259" key="10">
    <source>
        <dbReference type="PROSITE" id="PS51883"/>
    </source>
</evidence>
<feature type="binding site" evidence="8">
    <location>
        <begin position="191"/>
        <end position="195"/>
    </location>
    <ligand>
        <name>GTP</name>
        <dbReference type="ChEBI" id="CHEBI:37565"/>
    </ligand>
</feature>
<feature type="domain" description="OBG-type G" evidence="9">
    <location>
        <begin position="160"/>
        <end position="339"/>
    </location>
</feature>
<keyword evidence="2 8" id="KW-0963">Cytoplasm</keyword>
<dbReference type="SUPFAM" id="SSF82051">
    <property type="entry name" value="Obg GTP-binding protein N-terminal domain"/>
    <property type="match status" value="1"/>
</dbReference>
<dbReference type="InterPro" id="IPR006073">
    <property type="entry name" value="GTP-bd"/>
</dbReference>
<dbReference type="Pfam" id="PF01018">
    <property type="entry name" value="GTP1_OBG"/>
    <property type="match status" value="1"/>
</dbReference>
<dbReference type="GO" id="GO:0005737">
    <property type="term" value="C:cytoplasm"/>
    <property type="evidence" value="ECO:0007669"/>
    <property type="project" value="UniProtKB-SubCell"/>
</dbReference>
<dbReference type="FunFam" id="2.70.210.12:FF:000001">
    <property type="entry name" value="GTPase Obg"/>
    <property type="match status" value="1"/>
</dbReference>
<keyword evidence="7 8" id="KW-0342">GTP-binding</keyword>
<evidence type="ECO:0000256" key="5">
    <source>
        <dbReference type="ARBA" id="ARBA00022801"/>
    </source>
</evidence>
<organism evidence="11 13">
    <name type="scientific">Neoehrlichia mikurensis</name>
    <dbReference type="NCBI Taxonomy" id="89586"/>
    <lineage>
        <taxon>Bacteria</taxon>
        <taxon>Pseudomonadati</taxon>
        <taxon>Pseudomonadota</taxon>
        <taxon>Alphaproteobacteria</taxon>
        <taxon>Rickettsiales</taxon>
        <taxon>Anaplasmataceae</taxon>
        <taxon>Candidatus Neoehrlichia</taxon>
    </lineage>
</organism>
<proteinExistence type="inferred from homology"/>
<dbReference type="Proteomes" id="UP001059822">
    <property type="component" value="Chromosome"/>
</dbReference>
<comment type="cofactor">
    <cofactor evidence="8">
        <name>Mg(2+)</name>
        <dbReference type="ChEBI" id="CHEBI:18420"/>
    </cofactor>
</comment>
<dbReference type="InterPro" id="IPR045086">
    <property type="entry name" value="OBG_GTPase"/>
</dbReference>
<protein>
    <recommendedName>
        <fullName evidence="8">GTPase Obg</fullName>
        <ecNumber evidence="8">3.6.5.-</ecNumber>
    </recommendedName>
    <alternativeName>
        <fullName evidence="8">GTP-binding protein Obg</fullName>
    </alternativeName>
</protein>
<dbReference type="InterPro" id="IPR036726">
    <property type="entry name" value="GTP1_OBG_dom_sf"/>
</dbReference>
<evidence type="ECO:0000256" key="1">
    <source>
        <dbReference type="ARBA" id="ARBA00007699"/>
    </source>
</evidence>
<dbReference type="InterPro" id="IPR027417">
    <property type="entry name" value="P-loop_NTPase"/>
</dbReference>
<dbReference type="GO" id="GO:0000287">
    <property type="term" value="F:magnesium ion binding"/>
    <property type="evidence" value="ECO:0007669"/>
    <property type="project" value="InterPro"/>
</dbReference>
<feature type="binding site" evidence="8">
    <location>
        <position position="173"/>
    </location>
    <ligand>
        <name>Mg(2+)</name>
        <dbReference type="ChEBI" id="CHEBI:18420"/>
    </ligand>
</feature>
<keyword evidence="6 8" id="KW-0460">Magnesium</keyword>
<dbReference type="PANTHER" id="PTHR11702">
    <property type="entry name" value="DEVELOPMENTALLY REGULATED GTP-BINDING PROTEIN-RELATED"/>
    <property type="match status" value="1"/>
</dbReference>
<accession>A0A9Q9BWY0</accession>
<dbReference type="GO" id="GO:0005525">
    <property type="term" value="F:GTP binding"/>
    <property type="evidence" value="ECO:0007669"/>
    <property type="project" value="UniProtKB-UniRule"/>
</dbReference>
<dbReference type="PANTHER" id="PTHR11702:SF31">
    <property type="entry name" value="MITOCHONDRIAL RIBOSOME-ASSOCIATED GTPASE 2"/>
    <property type="match status" value="1"/>
</dbReference>
<evidence type="ECO:0000259" key="9">
    <source>
        <dbReference type="PROSITE" id="PS51710"/>
    </source>
</evidence>
<evidence type="ECO:0000313" key="13">
    <source>
        <dbReference type="Proteomes" id="UP001059822"/>
    </source>
</evidence>
<reference evidence="11" key="1">
    <citation type="journal article" date="2022" name="Microorganisms">
        <title>Assembly and Comparison of Ca. Neoehrlichia mikurensis Genomes.</title>
        <authorList>
            <person name="Azagi T."/>
            <person name="Dirks R.P."/>
            <person name="Yebra-Pimentel E.S."/>
            <person name="Schaap P.J."/>
            <person name="Koehorst J.J."/>
            <person name="Esser H.J."/>
            <person name="Sprong H."/>
        </authorList>
    </citation>
    <scope>NUCLEOTIDE SEQUENCE</scope>
    <source>
        <strain evidence="12">18-2804</strain>
        <strain evidence="11">18-2837</strain>
    </source>
</reference>
<evidence type="ECO:0000256" key="6">
    <source>
        <dbReference type="ARBA" id="ARBA00022842"/>
    </source>
</evidence>
<keyword evidence="14" id="KW-1185">Reference proteome</keyword>
<dbReference type="Proteomes" id="UP001059985">
    <property type="component" value="Chromosome"/>
</dbReference>
<evidence type="ECO:0000313" key="14">
    <source>
        <dbReference type="Proteomes" id="UP001059985"/>
    </source>
</evidence>
<evidence type="ECO:0000256" key="3">
    <source>
        <dbReference type="ARBA" id="ARBA00022723"/>
    </source>
</evidence>
<dbReference type="NCBIfam" id="NF008956">
    <property type="entry name" value="PRK12299.1"/>
    <property type="match status" value="1"/>
</dbReference>
<feature type="domain" description="Obg" evidence="10">
    <location>
        <begin position="1"/>
        <end position="159"/>
    </location>
</feature>
<dbReference type="SUPFAM" id="SSF52540">
    <property type="entry name" value="P-loop containing nucleoside triphosphate hydrolases"/>
    <property type="match status" value="1"/>
</dbReference>
<dbReference type="HAMAP" id="MF_01454">
    <property type="entry name" value="GTPase_Obg"/>
    <property type="match status" value="1"/>
</dbReference>
<keyword evidence="5 8" id="KW-0378">Hydrolase</keyword>
<comment type="subunit">
    <text evidence="8">Monomer.</text>
</comment>
<keyword evidence="4 8" id="KW-0547">Nucleotide-binding</keyword>
<dbReference type="PROSITE" id="PS00905">
    <property type="entry name" value="GTP1_OBG"/>
    <property type="match status" value="1"/>
</dbReference>
<dbReference type="RefSeq" id="WP_254815600.1">
    <property type="nucleotide sequence ID" value="NZ_CP089285.1"/>
</dbReference>
<dbReference type="Pfam" id="PF01926">
    <property type="entry name" value="MMR_HSR1"/>
    <property type="match status" value="1"/>
</dbReference>
<dbReference type="GO" id="GO:0003924">
    <property type="term" value="F:GTPase activity"/>
    <property type="evidence" value="ECO:0007669"/>
    <property type="project" value="UniProtKB-UniRule"/>
</dbReference>
<evidence type="ECO:0000256" key="7">
    <source>
        <dbReference type="ARBA" id="ARBA00023134"/>
    </source>
</evidence>
<feature type="binding site" evidence="8">
    <location>
        <begin position="212"/>
        <end position="215"/>
    </location>
    <ligand>
        <name>GTP</name>
        <dbReference type="ChEBI" id="CHEBI:37565"/>
    </ligand>
</feature>
<dbReference type="GO" id="GO:0042254">
    <property type="term" value="P:ribosome biogenesis"/>
    <property type="evidence" value="ECO:0007669"/>
    <property type="project" value="UniProtKB-UniRule"/>
</dbReference>
<dbReference type="EC" id="3.6.5.-" evidence="8"/>
<comment type="similarity">
    <text evidence="1 8">Belongs to the TRAFAC class OBG-HflX-like GTPase superfamily. OBG GTPase family.</text>
</comment>
<evidence type="ECO:0000313" key="11">
    <source>
        <dbReference type="EMBL" id="UTO55366.1"/>
    </source>
</evidence>
<dbReference type="InterPro" id="IPR006169">
    <property type="entry name" value="GTP1_OBG_dom"/>
</dbReference>
<gene>
    <name evidence="11" type="primary">obgE</name>
    <name evidence="8" type="synonym">obg</name>
    <name evidence="12" type="ORF">LUA81_04225</name>
    <name evidence="11" type="ORF">LUA82_04270</name>
</gene>
<dbReference type="PROSITE" id="PS51883">
    <property type="entry name" value="OBG"/>
    <property type="match status" value="1"/>
</dbReference>
<evidence type="ECO:0000313" key="12">
    <source>
        <dbReference type="EMBL" id="UTO56286.1"/>
    </source>
</evidence>
<dbReference type="NCBIfam" id="NF008955">
    <property type="entry name" value="PRK12297.1"/>
    <property type="match status" value="1"/>
</dbReference>
<evidence type="ECO:0000256" key="2">
    <source>
        <dbReference type="ARBA" id="ARBA00022490"/>
    </source>
</evidence>
<dbReference type="Gene3D" id="2.70.210.12">
    <property type="entry name" value="GTP1/OBG domain"/>
    <property type="match status" value="1"/>
</dbReference>
<dbReference type="Gene3D" id="3.40.50.300">
    <property type="entry name" value="P-loop containing nucleotide triphosphate hydrolases"/>
    <property type="match status" value="1"/>
</dbReference>
<dbReference type="InterPro" id="IPR006074">
    <property type="entry name" value="GTP1-OBG_CS"/>
</dbReference>
<feature type="binding site" evidence="8">
    <location>
        <begin position="279"/>
        <end position="282"/>
    </location>
    <ligand>
        <name>GTP</name>
        <dbReference type="ChEBI" id="CHEBI:37565"/>
    </ligand>
</feature>
<feature type="binding site" evidence="8">
    <location>
        <position position="193"/>
    </location>
    <ligand>
        <name>Mg(2+)</name>
        <dbReference type="ChEBI" id="CHEBI:18420"/>
    </ligand>
</feature>
<dbReference type="PIRSF" id="PIRSF002401">
    <property type="entry name" value="GTP_bd_Obg/CgtA"/>
    <property type="match status" value="1"/>
</dbReference>
<feature type="binding site" evidence="8">
    <location>
        <begin position="308"/>
        <end position="310"/>
    </location>
    <ligand>
        <name>GTP</name>
        <dbReference type="ChEBI" id="CHEBI:37565"/>
    </ligand>
</feature>
<evidence type="ECO:0000256" key="8">
    <source>
        <dbReference type="HAMAP-Rule" id="MF_01454"/>
    </source>
</evidence>
<dbReference type="GO" id="GO:0043022">
    <property type="term" value="F:ribosome binding"/>
    <property type="evidence" value="ECO:0007669"/>
    <property type="project" value="UniProtKB-ARBA"/>
</dbReference>
<evidence type="ECO:0000256" key="4">
    <source>
        <dbReference type="ARBA" id="ARBA00022741"/>
    </source>
</evidence>
<name>A0A9Q9BWY0_9RICK</name>
<dbReference type="NCBIfam" id="TIGR02729">
    <property type="entry name" value="Obg_CgtA"/>
    <property type="match status" value="1"/>
</dbReference>
<comment type="subcellular location">
    <subcellularLocation>
        <location evidence="8">Cytoplasm</location>
    </subcellularLocation>
</comment>